<dbReference type="RefSeq" id="WP_169230867.1">
    <property type="nucleotide sequence ID" value="NZ_JABBGF010000001.1"/>
</dbReference>
<comment type="caution">
    <text evidence="1">The sequence shown here is derived from an EMBL/GenBank/DDBJ whole genome shotgun (WGS) entry which is preliminary data.</text>
</comment>
<dbReference type="PROSITE" id="PS51257">
    <property type="entry name" value="PROKAR_LIPOPROTEIN"/>
    <property type="match status" value="1"/>
</dbReference>
<name>A0A7Y0FIN5_9FLAO</name>
<evidence type="ECO:0000313" key="2">
    <source>
        <dbReference type="Proteomes" id="UP000552615"/>
    </source>
</evidence>
<dbReference type="Proteomes" id="UP000552615">
    <property type="component" value="Unassembled WGS sequence"/>
</dbReference>
<keyword evidence="2" id="KW-1185">Reference proteome</keyword>
<dbReference type="AlphaFoldDB" id="A0A7Y0FIN5"/>
<accession>A0A7Y0FIN5</accession>
<dbReference type="EMBL" id="JABBGF010000001">
    <property type="protein sequence ID" value="NML57551.1"/>
    <property type="molecule type" value="Genomic_DNA"/>
</dbReference>
<protein>
    <recommendedName>
        <fullName evidence="3">Lipoprotein</fullName>
    </recommendedName>
</protein>
<evidence type="ECO:0000313" key="1">
    <source>
        <dbReference type="EMBL" id="NML57551.1"/>
    </source>
</evidence>
<sequence>MGKYIEISRGMNQNILLKRLNHNLFFGFILIWVSCKEENNKKDGSNIAPTNVEYIFVSKPTEKKYQKTKYIGGVWDLKNIKIINLKKNIQLLKKLILINSI</sequence>
<organism evidence="1 2">
    <name type="scientific">Chryseobacterium cheonjiense</name>
    <dbReference type="NCBI Taxonomy" id="2728845"/>
    <lineage>
        <taxon>Bacteria</taxon>
        <taxon>Pseudomonadati</taxon>
        <taxon>Bacteroidota</taxon>
        <taxon>Flavobacteriia</taxon>
        <taxon>Flavobacteriales</taxon>
        <taxon>Weeksellaceae</taxon>
        <taxon>Chryseobacterium group</taxon>
        <taxon>Chryseobacterium</taxon>
    </lineage>
</organism>
<evidence type="ECO:0008006" key="3">
    <source>
        <dbReference type="Google" id="ProtNLM"/>
    </source>
</evidence>
<proteinExistence type="predicted"/>
<gene>
    <name evidence="1" type="ORF">HHL20_09365</name>
</gene>
<reference evidence="1 2" key="1">
    <citation type="submission" date="2020-04" db="EMBL/GenBank/DDBJ databases">
        <title>Chryseobacterium sp. RJ-7-14 sp. nov., isolated from Jeju soil.</title>
        <authorList>
            <person name="Dahal R.H."/>
            <person name="Chaudhary D.K."/>
        </authorList>
    </citation>
    <scope>NUCLEOTIDE SEQUENCE [LARGE SCALE GENOMIC DNA]</scope>
    <source>
        <strain evidence="1 2">RJ-7-14</strain>
    </source>
</reference>